<accession>A0ABR1DSG7</accession>
<proteinExistence type="predicted"/>
<feature type="signal peptide" evidence="1">
    <location>
        <begin position="1"/>
        <end position="18"/>
    </location>
</feature>
<evidence type="ECO:0000313" key="3">
    <source>
        <dbReference type="Proteomes" id="UP001303046"/>
    </source>
</evidence>
<keyword evidence="3" id="KW-1185">Reference proteome</keyword>
<name>A0ABR1DSG7_NECAM</name>
<evidence type="ECO:0000313" key="2">
    <source>
        <dbReference type="EMBL" id="KAK6753198.1"/>
    </source>
</evidence>
<dbReference type="Proteomes" id="UP001303046">
    <property type="component" value="Unassembled WGS sequence"/>
</dbReference>
<feature type="chain" id="PRO_5046657490" evidence="1">
    <location>
        <begin position="19"/>
        <end position="132"/>
    </location>
</feature>
<reference evidence="2 3" key="1">
    <citation type="submission" date="2023-08" db="EMBL/GenBank/DDBJ databases">
        <title>A Necator americanus chromosomal reference genome.</title>
        <authorList>
            <person name="Ilik V."/>
            <person name="Petrzelkova K.J."/>
            <person name="Pardy F."/>
            <person name="Fuh T."/>
            <person name="Niatou-Singa F.S."/>
            <person name="Gouil Q."/>
            <person name="Baker L."/>
            <person name="Ritchie M.E."/>
            <person name="Jex A.R."/>
            <person name="Gazzola D."/>
            <person name="Li H."/>
            <person name="Toshio Fujiwara R."/>
            <person name="Zhan B."/>
            <person name="Aroian R.V."/>
            <person name="Pafco B."/>
            <person name="Schwarz E.M."/>
        </authorList>
    </citation>
    <scope>NUCLEOTIDE SEQUENCE [LARGE SCALE GENOMIC DNA]</scope>
    <source>
        <strain evidence="2 3">Aroian</strain>
        <tissue evidence="2">Whole animal</tissue>
    </source>
</reference>
<organism evidence="2 3">
    <name type="scientific">Necator americanus</name>
    <name type="common">Human hookworm</name>
    <dbReference type="NCBI Taxonomy" id="51031"/>
    <lineage>
        <taxon>Eukaryota</taxon>
        <taxon>Metazoa</taxon>
        <taxon>Ecdysozoa</taxon>
        <taxon>Nematoda</taxon>
        <taxon>Chromadorea</taxon>
        <taxon>Rhabditida</taxon>
        <taxon>Rhabditina</taxon>
        <taxon>Rhabditomorpha</taxon>
        <taxon>Strongyloidea</taxon>
        <taxon>Ancylostomatidae</taxon>
        <taxon>Bunostominae</taxon>
        <taxon>Necator</taxon>
    </lineage>
</organism>
<comment type="caution">
    <text evidence="2">The sequence shown here is derived from an EMBL/GenBank/DDBJ whole genome shotgun (WGS) entry which is preliminary data.</text>
</comment>
<sequence length="132" mass="15000">MKSVLLCLLLSHYGPVSSRYIANDVVSDYGQVKELLTEFYRKQARKYGNDYDPSTIQANAEAMNADDGTEISVNRKIWSEVFENDIILTLPQAESILMETGKKRGKRQAQPTPSSFWPTHTISYEFAVQESM</sequence>
<evidence type="ECO:0000256" key="1">
    <source>
        <dbReference type="SAM" id="SignalP"/>
    </source>
</evidence>
<gene>
    <name evidence="2" type="primary">Necator_chrV.g17449</name>
    <name evidence="2" type="ORF">RB195_012659</name>
</gene>
<keyword evidence="1" id="KW-0732">Signal</keyword>
<dbReference type="EMBL" id="JAVFWL010000005">
    <property type="protein sequence ID" value="KAK6753198.1"/>
    <property type="molecule type" value="Genomic_DNA"/>
</dbReference>
<protein>
    <submittedName>
        <fullName evidence="2">Uncharacterized protein</fullName>
    </submittedName>
</protein>